<evidence type="ECO:0000313" key="2">
    <source>
        <dbReference type="EMBL" id="RKH61868.1"/>
    </source>
</evidence>
<organism evidence="2 3">
    <name type="scientific">Corallococcus llansteffanensis</name>
    <dbReference type="NCBI Taxonomy" id="2316731"/>
    <lineage>
        <taxon>Bacteria</taxon>
        <taxon>Pseudomonadati</taxon>
        <taxon>Myxococcota</taxon>
        <taxon>Myxococcia</taxon>
        <taxon>Myxococcales</taxon>
        <taxon>Cystobacterineae</taxon>
        <taxon>Myxococcaceae</taxon>
        <taxon>Corallococcus</taxon>
    </lineage>
</organism>
<accession>A0A3A8Q1B7</accession>
<protein>
    <recommendedName>
        <fullName evidence="1">Beta-ketoacyl synthase-like N-terminal domain-containing protein</fullName>
    </recommendedName>
</protein>
<dbReference type="GO" id="GO:0016746">
    <property type="term" value="F:acyltransferase activity"/>
    <property type="evidence" value="ECO:0007669"/>
    <property type="project" value="InterPro"/>
</dbReference>
<dbReference type="Proteomes" id="UP000272888">
    <property type="component" value="Unassembled WGS sequence"/>
</dbReference>
<evidence type="ECO:0000259" key="1">
    <source>
        <dbReference type="Pfam" id="PF00109"/>
    </source>
</evidence>
<keyword evidence="3" id="KW-1185">Reference proteome</keyword>
<dbReference type="EMBL" id="RAWB01000088">
    <property type="protein sequence ID" value="RKH61868.1"/>
    <property type="molecule type" value="Genomic_DNA"/>
</dbReference>
<name>A0A3A8Q1B7_9BACT</name>
<dbReference type="Gene3D" id="3.40.47.10">
    <property type="match status" value="1"/>
</dbReference>
<reference evidence="3" key="1">
    <citation type="submission" date="2018-09" db="EMBL/GenBank/DDBJ databases">
        <authorList>
            <person name="Livingstone P.G."/>
            <person name="Whitworth D.E."/>
        </authorList>
    </citation>
    <scope>NUCLEOTIDE SEQUENCE [LARGE SCALE GENOMIC DNA]</scope>
    <source>
        <strain evidence="3">CA051B</strain>
    </source>
</reference>
<feature type="domain" description="Beta-ketoacyl synthase-like N-terminal" evidence="1">
    <location>
        <begin position="121"/>
        <end position="190"/>
    </location>
</feature>
<gene>
    <name evidence="2" type="ORF">D7V93_11140</name>
</gene>
<dbReference type="Pfam" id="PF00109">
    <property type="entry name" value="ketoacyl-synt"/>
    <property type="match status" value="1"/>
</dbReference>
<dbReference type="SUPFAM" id="SSF53901">
    <property type="entry name" value="Thiolase-like"/>
    <property type="match status" value="2"/>
</dbReference>
<sequence>MLRIMELEDVQVFEPTSRQLEPACGHPAPWVTRGFTGLGRLCQLGATGLRSLQRSVGVEDWERIAVYVSTSSGHHARLHAEQEGAPEGDAGTFQAHLQSLVSRMLKVAGVRQEPQLQKVFSGEAGFFLALQEAAELLRQGRVERCIVGGVDSFVEPQQVRQLDALRLLKSPANPVGFVPGEAAVFLLLESPAAALRRKASLQALLDAPRLRAEPFHRKSGQPALGMALAGCIRDTLLAAREHREPVGLVIAGLNGDAYRAQDWGHALVRLRTEGLVEAGVPEWYPAFPFGETGAATGPLGVAMAAHGFARGYAPPGVALLWVGSDMGERCALRIHAPGALQD</sequence>
<dbReference type="InterPro" id="IPR016039">
    <property type="entry name" value="Thiolase-like"/>
</dbReference>
<proteinExistence type="predicted"/>
<comment type="caution">
    <text evidence="2">The sequence shown here is derived from an EMBL/GenBank/DDBJ whole genome shotgun (WGS) entry which is preliminary data.</text>
</comment>
<evidence type="ECO:0000313" key="3">
    <source>
        <dbReference type="Proteomes" id="UP000272888"/>
    </source>
</evidence>
<dbReference type="AlphaFoldDB" id="A0A3A8Q1B7"/>
<dbReference type="InterPro" id="IPR014030">
    <property type="entry name" value="Ketoacyl_synth_N"/>
</dbReference>